<dbReference type="EMBL" id="VHIQ01000007">
    <property type="protein sequence ID" value="TPV31900.1"/>
    <property type="molecule type" value="Genomic_DNA"/>
</dbReference>
<feature type="signal peptide" evidence="1">
    <location>
        <begin position="1"/>
        <end position="19"/>
    </location>
</feature>
<proteinExistence type="predicted"/>
<protein>
    <recommendedName>
        <fullName evidence="4">Long-subunit fatty acid transport protein</fullName>
    </recommendedName>
</protein>
<name>A0A506PHQ2_9FLAO</name>
<evidence type="ECO:0000256" key="1">
    <source>
        <dbReference type="SAM" id="SignalP"/>
    </source>
</evidence>
<dbReference type="Gene3D" id="2.40.160.60">
    <property type="entry name" value="Outer membrane protein transport protein (OMPP1/FadL/TodX)"/>
    <property type="match status" value="1"/>
</dbReference>
<dbReference type="AlphaFoldDB" id="A0A506PHQ2"/>
<keyword evidence="3" id="KW-1185">Reference proteome</keyword>
<sequence>MIKNLIVVFVAFIAVNTFAQQGTVSPYSFYGIGTLNFRGTVENRSMGGLSIYNDSIQLNLRNPAFHTGNNLKSFNDESRPVRFGVGGNFNNTSLKTQNASSSVASTTFEYLALNLPAGKFGFTLGLIPFSSVGYNLQDLNDDGLLTNRYEGEGGLNKVFLGVGYSVSRNFRVGINLDYNFGNIENSSIAFVRDNEGNLLQFQTKQSNASNLSGLNYTLGATYSTKFKEKYDLITSATFKPQSNLTSLNERVFSTIIVNPSTGADSEVDRIDADLEGSGLAETKLTLPSRFAFGAGIGETHKWFLGAEYSLLQTSKFANPIVNIDNTTFEDSYGIAVGGFYIPDYNAFKGYLKRVVYRSGFRYETTGLNINNQSIDEFGITFGVGLPIGRYGTNLNIGFEYGQRGTTSQNLIKEGFFNTHISLTLNDRWFERRKYN</sequence>
<comment type="caution">
    <text evidence="2">The sequence shown here is derived from an EMBL/GenBank/DDBJ whole genome shotgun (WGS) entry which is preliminary data.</text>
</comment>
<gene>
    <name evidence="2" type="ORF">FJ651_13875</name>
</gene>
<dbReference type="RefSeq" id="WP_140991142.1">
    <property type="nucleotide sequence ID" value="NZ_VHIQ01000007.1"/>
</dbReference>
<reference evidence="2 3" key="1">
    <citation type="submission" date="2019-06" db="EMBL/GenBank/DDBJ databases">
        <title>Flavobacteriaceae Paucihalobacterium erythroidium CWB-1, complete genome.</title>
        <authorList>
            <person name="Wu S."/>
        </authorList>
    </citation>
    <scope>NUCLEOTIDE SEQUENCE [LARGE SCALE GENOMIC DNA]</scope>
    <source>
        <strain evidence="2 3">CWB-1</strain>
    </source>
</reference>
<dbReference type="Proteomes" id="UP000317332">
    <property type="component" value="Unassembled WGS sequence"/>
</dbReference>
<dbReference type="OrthoDB" id="1491239at2"/>
<accession>A0A506PHQ2</accession>
<evidence type="ECO:0008006" key="4">
    <source>
        <dbReference type="Google" id="ProtNLM"/>
    </source>
</evidence>
<organism evidence="2 3">
    <name type="scientific">Paucihalobacter ruber</name>
    <dbReference type="NCBI Taxonomy" id="2567861"/>
    <lineage>
        <taxon>Bacteria</taxon>
        <taxon>Pseudomonadati</taxon>
        <taxon>Bacteroidota</taxon>
        <taxon>Flavobacteriia</taxon>
        <taxon>Flavobacteriales</taxon>
        <taxon>Flavobacteriaceae</taxon>
        <taxon>Paucihalobacter</taxon>
    </lineage>
</organism>
<evidence type="ECO:0000313" key="3">
    <source>
        <dbReference type="Proteomes" id="UP000317332"/>
    </source>
</evidence>
<feature type="chain" id="PRO_5021278380" description="Long-subunit fatty acid transport protein" evidence="1">
    <location>
        <begin position="20"/>
        <end position="435"/>
    </location>
</feature>
<evidence type="ECO:0000313" key="2">
    <source>
        <dbReference type="EMBL" id="TPV31900.1"/>
    </source>
</evidence>
<keyword evidence="1" id="KW-0732">Signal</keyword>